<keyword evidence="1" id="KW-0812">Transmembrane</keyword>
<proteinExistence type="predicted"/>
<evidence type="ECO:0000313" key="2">
    <source>
        <dbReference type="EMBL" id="ABU58167.1"/>
    </source>
</evidence>
<feature type="transmembrane region" description="Helical" evidence="1">
    <location>
        <begin position="203"/>
        <end position="224"/>
    </location>
</feature>
<reference evidence="2 3" key="1">
    <citation type="submission" date="2007-08" db="EMBL/GenBank/DDBJ databases">
        <title>Complete sequence of Roseiflexus castenholzii DSM 13941.</title>
        <authorList>
            <consortium name="US DOE Joint Genome Institute"/>
            <person name="Copeland A."/>
            <person name="Lucas S."/>
            <person name="Lapidus A."/>
            <person name="Barry K."/>
            <person name="Glavina del Rio T."/>
            <person name="Dalin E."/>
            <person name="Tice H."/>
            <person name="Pitluck S."/>
            <person name="Thompson L.S."/>
            <person name="Brettin T."/>
            <person name="Bruce D."/>
            <person name="Detter J.C."/>
            <person name="Han C."/>
            <person name="Tapia R."/>
            <person name="Schmutz J."/>
            <person name="Larimer F."/>
            <person name="Land M."/>
            <person name="Hauser L."/>
            <person name="Kyrpides N."/>
            <person name="Mikhailova N."/>
            <person name="Bryant D.A."/>
            <person name="Hanada S."/>
            <person name="Tsukatani Y."/>
            <person name="Richardson P."/>
        </authorList>
    </citation>
    <scope>NUCLEOTIDE SEQUENCE [LARGE SCALE GENOMIC DNA]</scope>
    <source>
        <strain evidence="3">DSM 13941 / HLO8</strain>
    </source>
</reference>
<dbReference type="HOGENOM" id="CLU_1229129_0_0_0"/>
<gene>
    <name evidence="2" type="ordered locus">Rcas_2081</name>
</gene>
<dbReference type="OrthoDB" id="159585at2"/>
<sequence>MQGCSRHMGAFLLILGGLIFVIGGISVGIFATRAAQQAAERAARLPAATAQDVERSAVGAEVLVEGVIDARNPTRVHNFVTYVREEYRGIDTTDNREIWREDERWTPPLLIQVADGVVRIANDAYRIEEPPVQWQESDRLEWNSFSGEGTKRYRGFEEGNTVTALGRVTDELEGRGIEAELMFGGTRDQYLAYQRTTASLTPIAGLISGGIGIAMILGGLWSLFRGG</sequence>
<dbReference type="Proteomes" id="UP000000263">
    <property type="component" value="Chromosome"/>
</dbReference>
<keyword evidence="1" id="KW-0472">Membrane</keyword>
<keyword evidence="1" id="KW-1133">Transmembrane helix</keyword>
<dbReference type="EMBL" id="CP000804">
    <property type="protein sequence ID" value="ABU58167.1"/>
    <property type="molecule type" value="Genomic_DNA"/>
</dbReference>
<dbReference type="AlphaFoldDB" id="A7NKZ7"/>
<dbReference type="eggNOG" id="ENOG5033J8I">
    <property type="taxonomic scope" value="Bacteria"/>
</dbReference>
<organism evidence="2 3">
    <name type="scientific">Roseiflexus castenholzii (strain DSM 13941 / HLO8)</name>
    <dbReference type="NCBI Taxonomy" id="383372"/>
    <lineage>
        <taxon>Bacteria</taxon>
        <taxon>Bacillati</taxon>
        <taxon>Chloroflexota</taxon>
        <taxon>Chloroflexia</taxon>
        <taxon>Chloroflexales</taxon>
        <taxon>Roseiflexineae</taxon>
        <taxon>Roseiflexaceae</taxon>
        <taxon>Roseiflexus</taxon>
    </lineage>
</organism>
<evidence type="ECO:0000256" key="1">
    <source>
        <dbReference type="SAM" id="Phobius"/>
    </source>
</evidence>
<protein>
    <submittedName>
        <fullName evidence="2">Uncharacterized protein</fullName>
    </submittedName>
</protein>
<accession>A7NKZ7</accession>
<feature type="transmembrane region" description="Helical" evidence="1">
    <location>
        <begin position="12"/>
        <end position="31"/>
    </location>
</feature>
<dbReference type="STRING" id="383372.Rcas_2081"/>
<evidence type="ECO:0000313" key="3">
    <source>
        <dbReference type="Proteomes" id="UP000000263"/>
    </source>
</evidence>
<dbReference type="KEGG" id="rca:Rcas_2081"/>
<name>A7NKZ7_ROSCS</name>
<keyword evidence="3" id="KW-1185">Reference proteome</keyword>